<evidence type="ECO:0000259" key="5">
    <source>
        <dbReference type="PROSITE" id="PS51464"/>
    </source>
</evidence>
<evidence type="ECO:0008006" key="7">
    <source>
        <dbReference type="Google" id="ProtNLM"/>
    </source>
</evidence>
<dbReference type="Gene3D" id="1.10.10.10">
    <property type="entry name" value="Winged helix-like DNA-binding domain superfamily/Winged helix DNA-binding domain"/>
    <property type="match status" value="1"/>
</dbReference>
<keyword evidence="3" id="KW-0804">Transcription</keyword>
<dbReference type="InterPro" id="IPR046348">
    <property type="entry name" value="SIS_dom_sf"/>
</dbReference>
<dbReference type="SUPFAM" id="SSF53697">
    <property type="entry name" value="SIS domain"/>
    <property type="match status" value="1"/>
</dbReference>
<dbReference type="InterPro" id="IPR036388">
    <property type="entry name" value="WH-like_DNA-bd_sf"/>
</dbReference>
<dbReference type="InterPro" id="IPR009057">
    <property type="entry name" value="Homeodomain-like_sf"/>
</dbReference>
<dbReference type="InterPro" id="IPR035472">
    <property type="entry name" value="RpiR-like_SIS"/>
</dbReference>
<comment type="caution">
    <text evidence="6">The sequence shown here is derived from an EMBL/GenBank/DDBJ whole genome shotgun (WGS) entry which is preliminary data.</text>
</comment>
<dbReference type="PANTHER" id="PTHR30514:SF1">
    <property type="entry name" value="HTH-TYPE TRANSCRIPTIONAL REGULATOR HEXR-RELATED"/>
    <property type="match status" value="1"/>
</dbReference>
<dbReference type="InterPro" id="IPR047640">
    <property type="entry name" value="RpiR-like"/>
</dbReference>
<evidence type="ECO:0000313" key="6">
    <source>
        <dbReference type="EMBL" id="GAH20097.1"/>
    </source>
</evidence>
<dbReference type="CDD" id="cd05013">
    <property type="entry name" value="SIS_RpiR"/>
    <property type="match status" value="1"/>
</dbReference>
<evidence type="ECO:0000256" key="2">
    <source>
        <dbReference type="ARBA" id="ARBA00023125"/>
    </source>
</evidence>
<sequence length="216" mass="23901">MVNFSGIPIEYLEIKMKHTQNKLPIREISGNGCLAKIRSAYTSLSAAERRVADLLLSQPLEVIHFSIDKLAKKSNVAKATVVRFYQSIGYKGYQGLKISLAQDSTPVMQYIQEDILPTDTSSLITRKVLQANIEALSETLKMLNNTEMEKAIEAIINAQRVGFYGVGSSSPIADEAYQRFIRMGLKCVYSSDPHVQINLALSFKEKDVAVGISHSG</sequence>
<accession>X1DIS9</accession>
<dbReference type="InterPro" id="IPR001347">
    <property type="entry name" value="SIS_dom"/>
</dbReference>
<name>X1DIS9_9ZZZZ</name>
<dbReference type="PANTHER" id="PTHR30514">
    <property type="entry name" value="GLUCOKINASE"/>
    <property type="match status" value="1"/>
</dbReference>
<dbReference type="Pfam" id="PF01418">
    <property type="entry name" value="HTH_6"/>
    <property type="match status" value="1"/>
</dbReference>
<dbReference type="AlphaFoldDB" id="X1DIS9"/>
<keyword evidence="2" id="KW-0238">DNA-binding</keyword>
<dbReference type="GO" id="GO:0003700">
    <property type="term" value="F:DNA-binding transcription factor activity"/>
    <property type="evidence" value="ECO:0007669"/>
    <property type="project" value="InterPro"/>
</dbReference>
<dbReference type="PROSITE" id="PS51071">
    <property type="entry name" value="HTH_RPIR"/>
    <property type="match status" value="1"/>
</dbReference>
<dbReference type="EMBL" id="BARU01004388">
    <property type="protein sequence ID" value="GAH20097.1"/>
    <property type="molecule type" value="Genomic_DNA"/>
</dbReference>
<dbReference type="PROSITE" id="PS51464">
    <property type="entry name" value="SIS"/>
    <property type="match status" value="1"/>
</dbReference>
<reference evidence="6" key="1">
    <citation type="journal article" date="2014" name="Front. Microbiol.">
        <title>High frequency of phylogenetically diverse reductive dehalogenase-homologous genes in deep subseafloor sedimentary metagenomes.</title>
        <authorList>
            <person name="Kawai M."/>
            <person name="Futagami T."/>
            <person name="Toyoda A."/>
            <person name="Takaki Y."/>
            <person name="Nishi S."/>
            <person name="Hori S."/>
            <person name="Arai W."/>
            <person name="Tsubouchi T."/>
            <person name="Morono Y."/>
            <person name="Uchiyama I."/>
            <person name="Ito T."/>
            <person name="Fujiyama A."/>
            <person name="Inagaki F."/>
            <person name="Takami H."/>
        </authorList>
    </citation>
    <scope>NUCLEOTIDE SEQUENCE</scope>
    <source>
        <strain evidence="6">Expedition CK06-06</strain>
    </source>
</reference>
<dbReference type="Gene3D" id="3.40.50.10490">
    <property type="entry name" value="Glucose-6-phosphate isomerase like protein, domain 1"/>
    <property type="match status" value="1"/>
</dbReference>
<evidence type="ECO:0000259" key="4">
    <source>
        <dbReference type="PROSITE" id="PS51071"/>
    </source>
</evidence>
<evidence type="ECO:0000256" key="3">
    <source>
        <dbReference type="ARBA" id="ARBA00023163"/>
    </source>
</evidence>
<gene>
    <name evidence="6" type="ORF">S03H2_08858</name>
</gene>
<feature type="domain" description="SIS" evidence="5">
    <location>
        <begin position="151"/>
        <end position="216"/>
    </location>
</feature>
<keyword evidence="1" id="KW-0805">Transcription regulation</keyword>
<dbReference type="GO" id="GO:0003677">
    <property type="term" value="F:DNA binding"/>
    <property type="evidence" value="ECO:0007669"/>
    <property type="project" value="UniProtKB-KW"/>
</dbReference>
<feature type="domain" description="HTH rpiR-type" evidence="4">
    <location>
        <begin position="31"/>
        <end position="107"/>
    </location>
</feature>
<feature type="non-terminal residue" evidence="6">
    <location>
        <position position="216"/>
    </location>
</feature>
<proteinExistence type="predicted"/>
<protein>
    <recommendedName>
        <fullName evidence="7">HTH rpiR-type domain-containing protein</fullName>
    </recommendedName>
</protein>
<dbReference type="GO" id="GO:1901135">
    <property type="term" value="P:carbohydrate derivative metabolic process"/>
    <property type="evidence" value="ECO:0007669"/>
    <property type="project" value="InterPro"/>
</dbReference>
<dbReference type="GO" id="GO:0097367">
    <property type="term" value="F:carbohydrate derivative binding"/>
    <property type="evidence" value="ECO:0007669"/>
    <property type="project" value="InterPro"/>
</dbReference>
<organism evidence="6">
    <name type="scientific">marine sediment metagenome</name>
    <dbReference type="NCBI Taxonomy" id="412755"/>
    <lineage>
        <taxon>unclassified sequences</taxon>
        <taxon>metagenomes</taxon>
        <taxon>ecological metagenomes</taxon>
    </lineage>
</organism>
<dbReference type="SUPFAM" id="SSF46689">
    <property type="entry name" value="Homeodomain-like"/>
    <property type="match status" value="1"/>
</dbReference>
<dbReference type="InterPro" id="IPR000281">
    <property type="entry name" value="HTH_RpiR"/>
</dbReference>
<evidence type="ECO:0000256" key="1">
    <source>
        <dbReference type="ARBA" id="ARBA00023015"/>
    </source>
</evidence>